<dbReference type="AlphaFoldDB" id="A0A7R8D5Q5"/>
<dbReference type="Proteomes" id="UP000675881">
    <property type="component" value="Chromosome 9"/>
</dbReference>
<organism evidence="3 4">
    <name type="scientific">Lepeophtheirus salmonis</name>
    <name type="common">Salmon louse</name>
    <name type="synonym">Caligus salmonis</name>
    <dbReference type="NCBI Taxonomy" id="72036"/>
    <lineage>
        <taxon>Eukaryota</taxon>
        <taxon>Metazoa</taxon>
        <taxon>Ecdysozoa</taxon>
        <taxon>Arthropoda</taxon>
        <taxon>Crustacea</taxon>
        <taxon>Multicrustacea</taxon>
        <taxon>Hexanauplia</taxon>
        <taxon>Copepoda</taxon>
        <taxon>Siphonostomatoida</taxon>
        <taxon>Caligidae</taxon>
        <taxon>Lepeophtheirus</taxon>
    </lineage>
</organism>
<reference evidence="3" key="1">
    <citation type="submission" date="2021-02" db="EMBL/GenBank/DDBJ databases">
        <authorList>
            <person name="Bekaert M."/>
        </authorList>
    </citation>
    <scope>NUCLEOTIDE SEQUENCE</scope>
    <source>
        <strain evidence="3">IoA-00</strain>
    </source>
</reference>
<name>A0A7R8D5Q5_LEPSM</name>
<dbReference type="SMART" id="SM00612">
    <property type="entry name" value="Kelch"/>
    <property type="match status" value="3"/>
</dbReference>
<evidence type="ECO:0000256" key="1">
    <source>
        <dbReference type="ARBA" id="ARBA00022441"/>
    </source>
</evidence>
<dbReference type="InterPro" id="IPR015915">
    <property type="entry name" value="Kelch-typ_b-propeller"/>
</dbReference>
<proteinExistence type="predicted"/>
<evidence type="ECO:0000313" key="3">
    <source>
        <dbReference type="EMBL" id="CAF3037923.1"/>
    </source>
</evidence>
<dbReference type="SUPFAM" id="SSF117281">
    <property type="entry name" value="Kelch motif"/>
    <property type="match status" value="1"/>
</dbReference>
<sequence length="270" mass="29264">MGLCNESSIPDLPEGRGKLCAAYDPSVAGDTAEWSEIPQMYPVHGASVAFFQGKFWVFGGSTGDDNHDQTITDKVQAYNPREQEWSVETPLTSQRHKACTVAIDNHIVITGGTMLGLSKTKPAWVAELGTRTAEKFDGKSWSPLPSLNRAKVEHGCAVVTIEGARGVIVVGGASGNDIVEFLDWDEQSVWKTLGKLNRGRGMMPGVGFVGGVLTVIGGYSWPGGVRLIETWDDDNEEWVKSNLTIRLPRYNHATVTVPGEIFPQCTSSIV</sequence>
<keyword evidence="4" id="KW-1185">Reference proteome</keyword>
<dbReference type="PANTHER" id="PTHR24412">
    <property type="entry name" value="KELCH PROTEIN"/>
    <property type="match status" value="1"/>
</dbReference>
<dbReference type="OrthoDB" id="5781878at2759"/>
<keyword evidence="2" id="KW-0677">Repeat</keyword>
<dbReference type="InterPro" id="IPR006652">
    <property type="entry name" value="Kelch_1"/>
</dbReference>
<dbReference type="EMBL" id="HG994588">
    <property type="protein sequence ID" value="CAF3037923.1"/>
    <property type="molecule type" value="Genomic_DNA"/>
</dbReference>
<evidence type="ECO:0000256" key="2">
    <source>
        <dbReference type="ARBA" id="ARBA00022737"/>
    </source>
</evidence>
<keyword evidence="1" id="KW-0880">Kelch repeat</keyword>
<dbReference type="Gene3D" id="2.120.10.80">
    <property type="entry name" value="Kelch-type beta propeller"/>
    <property type="match status" value="1"/>
</dbReference>
<protein>
    <submittedName>
        <fullName evidence="3">(salmon louse) hypothetical protein</fullName>
    </submittedName>
</protein>
<evidence type="ECO:0000313" key="4">
    <source>
        <dbReference type="Proteomes" id="UP000675881"/>
    </source>
</evidence>
<gene>
    <name evidence="3" type="ORF">LSAA_14731</name>
</gene>
<dbReference type="Pfam" id="PF01344">
    <property type="entry name" value="Kelch_1"/>
    <property type="match status" value="1"/>
</dbReference>
<dbReference type="PANTHER" id="PTHR24412:SF489">
    <property type="entry name" value="RING FINGER DOMAIN AND KELCH REPEAT-CONTAINING PROTEIN DDB_G0271372"/>
    <property type="match status" value="1"/>
</dbReference>
<accession>A0A7R8D5Q5</accession>